<feature type="domain" description="Bacterial alpha-L-rhamnosidase N-terminal" evidence="5">
    <location>
        <begin position="145"/>
        <end position="314"/>
    </location>
</feature>
<name>A0A1E3AF02_9FIRM</name>
<proteinExistence type="predicted"/>
<protein>
    <recommendedName>
        <fullName evidence="2">alpha-L-rhamnosidase</fullName>
        <ecNumber evidence="2">3.2.1.40</ecNumber>
    </recommendedName>
</protein>
<dbReference type="RefSeq" id="WP_069152994.1">
    <property type="nucleotide sequence ID" value="NZ_MCGH01000002.1"/>
</dbReference>
<evidence type="ECO:0000259" key="7">
    <source>
        <dbReference type="Pfam" id="PF17390"/>
    </source>
</evidence>
<feature type="domain" description="Alpha-L-rhamnosidase concanavalin-like" evidence="4">
    <location>
        <begin position="325"/>
        <end position="414"/>
    </location>
</feature>
<sequence length="875" mass="99226">MKIVYLKTDNRKDNNNVGRAIPVFGWRAEGTERNIRQKSYRLQVWKTESPEEILAEPFPVWDSGTVCSSSMANIPYEGKTLDSGSRYRWRVECALDYEDGEKNTTEEAWFETGLFSMDDWKGCFIGETEDHVYHLYRKAFTCERKVKKARLYVCGLGHFECWLNGKRVSDHVLEPGWADYDKTCFYTAYDVAGQLENGKNALLIKLGDGMFNVPGGRYVYFPRTYGKCKLLLQLELLFEDGTTERVVTDSSWKMTPSPIRFCCIYGGEDYDGRLWKEEYLSGDFEEDDRWEPVVCVEPPKGKLTAMPIEPLKVKKTYFPIRVEQIVPGVWLYDLGTNFSGWARIHIHTDGNRAGAKIVLKPGEILDETGRVSQKVTGESYAWTYILNGEKEQEFAPDFTYTGFRYVEMTGALPEGQHNPEGTEGTKAEDTDLPVITGLTGEFIYPDVEQAGDFQCSNELFNDIHQIVRQAILSNTKSYFTDCPHREKLGWLEQTHLIGPSIMYNLDVHNLYDKVEGDMADTQWENGLVPDICPEYVTGFGKWHQGFVDSPEWGSACILNPLYVYKRYGDSALLGRYYGNMKRYLDYLGSRTHHEVLHHGLGDWLDIGPCTPHSQNTPVPIVATCIYYYDLKVMKETAELLGKKEDAAEYEARMERVFREYNLQFLDDQTGRYGNGSQTAQAMSLVAGLVPGEMEKKAVQQLKEDIIKRNYAITAGDIGHPFLIAALMKYGLGELLNEMTHITETPGYGYQVVNGATTLTEEWDGPEPGHPHGSQNHLMLGSIEEWFYGGLGGIDIIRQDLPFGEVRIAPQAVKGIDWVKAWVMHPYGPIFVEWVKEDGAVTVNVEIPPNVTARLEGPEGCIKVAGSGRHQYCFAV</sequence>
<dbReference type="Pfam" id="PF08531">
    <property type="entry name" value="Bac_rhamnosid_N"/>
    <property type="match status" value="1"/>
</dbReference>
<dbReference type="Gene3D" id="1.50.10.10">
    <property type="match status" value="1"/>
</dbReference>
<comment type="catalytic activity">
    <reaction evidence="1">
        <text>Hydrolysis of terminal non-reducing alpha-L-rhamnose residues in alpha-L-rhamnosides.</text>
        <dbReference type="EC" id="3.2.1.40"/>
    </reaction>
</comment>
<evidence type="ECO:0000256" key="3">
    <source>
        <dbReference type="ARBA" id="ARBA00022801"/>
    </source>
</evidence>
<dbReference type="GO" id="GO:0005975">
    <property type="term" value="P:carbohydrate metabolic process"/>
    <property type="evidence" value="ECO:0007669"/>
    <property type="project" value="InterPro"/>
</dbReference>
<dbReference type="InterPro" id="IPR013737">
    <property type="entry name" value="Bac_rhamnosid_N"/>
</dbReference>
<keyword evidence="3" id="KW-0378">Hydrolase</keyword>
<comment type="caution">
    <text evidence="8">The sequence shown here is derived from an EMBL/GenBank/DDBJ whole genome shotgun (WGS) entry which is preliminary data.</text>
</comment>
<dbReference type="InterPro" id="IPR016007">
    <property type="entry name" value="Alpha_rhamnosid"/>
</dbReference>
<evidence type="ECO:0000259" key="5">
    <source>
        <dbReference type="Pfam" id="PF08531"/>
    </source>
</evidence>
<feature type="domain" description="Alpha-L-rhamnosidase C-terminal" evidence="7">
    <location>
        <begin position="802"/>
        <end position="855"/>
    </location>
</feature>
<dbReference type="InterPro" id="IPR035398">
    <property type="entry name" value="Bac_rhamnosid_C"/>
</dbReference>
<dbReference type="InterPro" id="IPR035396">
    <property type="entry name" value="Bac_rhamnosid6H"/>
</dbReference>
<dbReference type="Gene3D" id="2.60.420.10">
    <property type="entry name" value="Maltose phosphorylase, domain 3"/>
    <property type="match status" value="1"/>
</dbReference>
<reference evidence="8 9" key="1">
    <citation type="submission" date="2016-07" db="EMBL/GenBank/DDBJ databases">
        <title>Characterization of isolates of Eisenbergiella tayi derived from blood cultures, using whole genome sequencing.</title>
        <authorList>
            <person name="Burdz T."/>
            <person name="Wiebe D."/>
            <person name="Huynh C."/>
            <person name="Bernard K."/>
        </authorList>
    </citation>
    <scope>NUCLEOTIDE SEQUENCE [LARGE SCALE GENOMIC DNA]</scope>
    <source>
        <strain evidence="8 9">NML 110608</strain>
    </source>
</reference>
<organism evidence="8 9">
    <name type="scientific">Eisenbergiella tayi</name>
    <dbReference type="NCBI Taxonomy" id="1432052"/>
    <lineage>
        <taxon>Bacteria</taxon>
        <taxon>Bacillati</taxon>
        <taxon>Bacillota</taxon>
        <taxon>Clostridia</taxon>
        <taxon>Lachnospirales</taxon>
        <taxon>Lachnospiraceae</taxon>
        <taxon>Eisenbergiella</taxon>
    </lineage>
</organism>
<dbReference type="Proteomes" id="UP000094067">
    <property type="component" value="Unassembled WGS sequence"/>
</dbReference>
<dbReference type="PANTHER" id="PTHR33307">
    <property type="entry name" value="ALPHA-RHAMNOSIDASE (EUROFUNG)"/>
    <property type="match status" value="1"/>
</dbReference>
<dbReference type="InterPro" id="IPR013783">
    <property type="entry name" value="Ig-like_fold"/>
</dbReference>
<evidence type="ECO:0000259" key="4">
    <source>
        <dbReference type="Pfam" id="PF05592"/>
    </source>
</evidence>
<dbReference type="GO" id="GO:0030596">
    <property type="term" value="F:alpha-L-rhamnosidase activity"/>
    <property type="evidence" value="ECO:0007669"/>
    <property type="project" value="UniProtKB-EC"/>
</dbReference>
<dbReference type="AlphaFoldDB" id="A0A1E3AF02"/>
<evidence type="ECO:0000259" key="6">
    <source>
        <dbReference type="Pfam" id="PF17389"/>
    </source>
</evidence>
<dbReference type="Pfam" id="PF25788">
    <property type="entry name" value="Ig_Rha78A_N"/>
    <property type="match status" value="1"/>
</dbReference>
<dbReference type="Pfam" id="PF17389">
    <property type="entry name" value="Bac_rhamnosid6H"/>
    <property type="match status" value="1"/>
</dbReference>
<accession>A0A1E3AF02</accession>
<dbReference type="EC" id="3.2.1.40" evidence="2"/>
<dbReference type="Gene3D" id="2.60.120.260">
    <property type="entry name" value="Galactose-binding domain-like"/>
    <property type="match status" value="2"/>
</dbReference>
<dbReference type="Pfam" id="PF17390">
    <property type="entry name" value="Bac_rhamnosid_C"/>
    <property type="match status" value="1"/>
</dbReference>
<evidence type="ECO:0000256" key="2">
    <source>
        <dbReference type="ARBA" id="ARBA00012652"/>
    </source>
</evidence>
<dbReference type="Pfam" id="PF05592">
    <property type="entry name" value="Bac_rhamnosid"/>
    <property type="match status" value="1"/>
</dbReference>
<dbReference type="InterPro" id="IPR008928">
    <property type="entry name" value="6-hairpin_glycosidase_sf"/>
</dbReference>
<dbReference type="Gene3D" id="2.60.40.10">
    <property type="entry name" value="Immunoglobulins"/>
    <property type="match status" value="1"/>
</dbReference>
<dbReference type="InterPro" id="IPR012341">
    <property type="entry name" value="6hp_glycosidase-like_sf"/>
</dbReference>
<dbReference type="InterPro" id="IPR008902">
    <property type="entry name" value="Rhamnosid_concanavalin"/>
</dbReference>
<gene>
    <name evidence="8" type="ORF">BEI61_03212</name>
</gene>
<evidence type="ECO:0000313" key="8">
    <source>
        <dbReference type="EMBL" id="ODM07322.1"/>
    </source>
</evidence>
<dbReference type="PANTHER" id="PTHR33307:SF11">
    <property type="entry name" value="ALPHA-L-RHAMNOSIDASE"/>
    <property type="match status" value="1"/>
</dbReference>
<dbReference type="EMBL" id="MCGH01000002">
    <property type="protein sequence ID" value="ODM07322.1"/>
    <property type="molecule type" value="Genomic_DNA"/>
</dbReference>
<feature type="domain" description="Alpha-L-rhamnosidase six-hairpin glycosidase" evidence="6">
    <location>
        <begin position="448"/>
        <end position="787"/>
    </location>
</feature>
<dbReference type="PIRSF" id="PIRSF010631">
    <property type="entry name" value="A-rhamnsds"/>
    <property type="match status" value="1"/>
</dbReference>
<dbReference type="SUPFAM" id="SSF48208">
    <property type="entry name" value="Six-hairpin glycosidases"/>
    <property type="match status" value="1"/>
</dbReference>
<evidence type="ECO:0000313" key="9">
    <source>
        <dbReference type="Proteomes" id="UP000094067"/>
    </source>
</evidence>
<evidence type="ECO:0000256" key="1">
    <source>
        <dbReference type="ARBA" id="ARBA00001445"/>
    </source>
</evidence>